<dbReference type="Proteomes" id="UP000033551">
    <property type="component" value="Unassembled WGS sequence"/>
</dbReference>
<dbReference type="OrthoDB" id="9878419at2"/>
<comment type="caution">
    <text evidence="2">The sequence shown here is derived from an EMBL/GenBank/DDBJ whole genome shotgun (WGS) entry which is preliminary data.</text>
</comment>
<evidence type="ECO:0000259" key="1">
    <source>
        <dbReference type="Pfam" id="PF05732"/>
    </source>
</evidence>
<protein>
    <recommendedName>
        <fullName evidence="1">Plasmid replication protein RepL domain-containing protein</fullName>
    </recommendedName>
</protein>
<dbReference type="RefSeq" id="WP_045946432.1">
    <property type="nucleotide sequence ID" value="NZ_JZWV01000119.1"/>
</dbReference>
<sequence length="163" mass="18660">MPRRSQEKINSIEAFDDLSGEMRNFKIHSTSEPDYAYGFAGRKYSMISHEMFYVVRRNRRSVADYDLLSLLIELQDRTAPGRILFKNQTELANELGVAQSKVSVSMKVLRELHVIYPLNRSAVMLNPQFVYCGTGRNHGAAIKAIPDGHHYRRQPESTDRKAA</sequence>
<organism evidence="2 3">
    <name type="scientific">Streptomyces katrae</name>
    <dbReference type="NCBI Taxonomy" id="68223"/>
    <lineage>
        <taxon>Bacteria</taxon>
        <taxon>Bacillati</taxon>
        <taxon>Actinomycetota</taxon>
        <taxon>Actinomycetes</taxon>
        <taxon>Kitasatosporales</taxon>
        <taxon>Streptomycetaceae</taxon>
        <taxon>Streptomyces</taxon>
    </lineage>
</organism>
<gene>
    <name evidence="2" type="ORF">VR44_06600</name>
</gene>
<accession>A0A0F4JSG3</accession>
<evidence type="ECO:0000313" key="2">
    <source>
        <dbReference type="EMBL" id="KJY37110.1"/>
    </source>
</evidence>
<proteinExistence type="predicted"/>
<name>A0A0F4JSG3_9ACTN</name>
<dbReference type="InterPro" id="IPR008813">
    <property type="entry name" value="Plasmid_replication_RepL"/>
</dbReference>
<evidence type="ECO:0000313" key="3">
    <source>
        <dbReference type="Proteomes" id="UP000033551"/>
    </source>
</evidence>
<feature type="domain" description="Plasmid replication protein RepL" evidence="1">
    <location>
        <begin position="84"/>
        <end position="137"/>
    </location>
</feature>
<reference evidence="2 3" key="1">
    <citation type="submission" date="2015-02" db="EMBL/GenBank/DDBJ databases">
        <authorList>
            <person name="Ju K.-S."/>
            <person name="Doroghazi J.R."/>
            <person name="Metcalf W."/>
        </authorList>
    </citation>
    <scope>NUCLEOTIDE SEQUENCE [LARGE SCALE GENOMIC DNA]</scope>
    <source>
        <strain evidence="2 3">NRRL ISP-5550</strain>
    </source>
</reference>
<dbReference type="GO" id="GO:0006260">
    <property type="term" value="P:DNA replication"/>
    <property type="evidence" value="ECO:0007669"/>
    <property type="project" value="InterPro"/>
</dbReference>
<dbReference type="AlphaFoldDB" id="A0A0F4JSG3"/>
<dbReference type="EMBL" id="JZWV01000119">
    <property type="protein sequence ID" value="KJY37110.1"/>
    <property type="molecule type" value="Genomic_DNA"/>
</dbReference>
<dbReference type="Pfam" id="PF05732">
    <property type="entry name" value="RepL"/>
    <property type="match status" value="1"/>
</dbReference>
<dbReference type="PATRIC" id="fig|68223.7.peg.3237"/>
<dbReference type="GO" id="GO:0006276">
    <property type="term" value="P:plasmid maintenance"/>
    <property type="evidence" value="ECO:0007669"/>
    <property type="project" value="InterPro"/>
</dbReference>
<keyword evidence="3" id="KW-1185">Reference proteome</keyword>